<dbReference type="EMBL" id="JASPKY010000228">
    <property type="protein sequence ID" value="KAK9718435.1"/>
    <property type="molecule type" value="Genomic_DNA"/>
</dbReference>
<accession>A0AAW1KG54</accession>
<dbReference type="PANTHER" id="PTHR20882">
    <property type="entry name" value="CYTOPLASMIC TRNA 2-THIOLATION PROTEIN 2"/>
    <property type="match status" value="1"/>
</dbReference>
<dbReference type="SUPFAM" id="SSF52402">
    <property type="entry name" value="Adenine nucleotide alpha hydrolases-like"/>
    <property type="match status" value="1"/>
</dbReference>
<protein>
    <recommendedName>
        <fullName evidence="3">Cytoplasmic tRNA 2-thiolation protein 2</fullName>
    </recommendedName>
</protein>
<organism evidence="4 5">
    <name type="scientific">Popillia japonica</name>
    <name type="common">Japanese beetle</name>
    <dbReference type="NCBI Taxonomy" id="7064"/>
    <lineage>
        <taxon>Eukaryota</taxon>
        <taxon>Metazoa</taxon>
        <taxon>Ecdysozoa</taxon>
        <taxon>Arthropoda</taxon>
        <taxon>Hexapoda</taxon>
        <taxon>Insecta</taxon>
        <taxon>Pterygota</taxon>
        <taxon>Neoptera</taxon>
        <taxon>Endopterygota</taxon>
        <taxon>Coleoptera</taxon>
        <taxon>Polyphaga</taxon>
        <taxon>Scarabaeiformia</taxon>
        <taxon>Scarabaeidae</taxon>
        <taxon>Rutelinae</taxon>
        <taxon>Popillia</taxon>
    </lineage>
</organism>
<dbReference type="HAMAP" id="MF_03054">
    <property type="entry name" value="CTU2"/>
    <property type="match status" value="1"/>
</dbReference>
<evidence type="ECO:0000256" key="1">
    <source>
        <dbReference type="ARBA" id="ARBA00022490"/>
    </source>
</evidence>
<comment type="caution">
    <text evidence="4">The sequence shown here is derived from an EMBL/GenBank/DDBJ whole genome shotgun (WGS) entry which is preliminary data.</text>
</comment>
<evidence type="ECO:0000256" key="2">
    <source>
        <dbReference type="ARBA" id="ARBA00022694"/>
    </source>
</evidence>
<name>A0AAW1KG54_POPJA</name>
<dbReference type="GO" id="GO:0016783">
    <property type="term" value="F:sulfurtransferase activity"/>
    <property type="evidence" value="ECO:0007669"/>
    <property type="project" value="TreeGrafter"/>
</dbReference>
<dbReference type="GO" id="GO:0032447">
    <property type="term" value="P:protein urmylation"/>
    <property type="evidence" value="ECO:0007669"/>
    <property type="project" value="UniProtKB-UniRule"/>
</dbReference>
<proteinExistence type="inferred from homology"/>
<comment type="subcellular location">
    <subcellularLocation>
        <location evidence="3">Cytoplasm</location>
    </subcellularLocation>
</comment>
<evidence type="ECO:0000256" key="3">
    <source>
        <dbReference type="HAMAP-Rule" id="MF_03054"/>
    </source>
</evidence>
<dbReference type="PANTHER" id="PTHR20882:SF14">
    <property type="entry name" value="CYTOPLASMIC TRNA 2-THIOLATION PROTEIN 2"/>
    <property type="match status" value="1"/>
</dbReference>
<dbReference type="Proteomes" id="UP001458880">
    <property type="component" value="Unassembled WGS sequence"/>
</dbReference>
<dbReference type="GO" id="GO:0000049">
    <property type="term" value="F:tRNA binding"/>
    <property type="evidence" value="ECO:0007669"/>
    <property type="project" value="InterPro"/>
</dbReference>
<comment type="pathway">
    <text evidence="3">tRNA modification; 5-methoxycarbonylmethyl-2-thiouridine-tRNA biosynthesis.</text>
</comment>
<comment type="similarity">
    <text evidence="3">Belongs to the CTU2/NCS2 family.</text>
</comment>
<keyword evidence="2 3" id="KW-0819">tRNA processing</keyword>
<dbReference type="Pfam" id="PF10288">
    <property type="entry name" value="CTU2"/>
    <property type="match status" value="1"/>
</dbReference>
<evidence type="ECO:0000313" key="4">
    <source>
        <dbReference type="EMBL" id="KAK9718435.1"/>
    </source>
</evidence>
<reference evidence="4 5" key="1">
    <citation type="journal article" date="2024" name="BMC Genomics">
        <title>De novo assembly and annotation of Popillia japonica's genome with initial clues to its potential as an invasive pest.</title>
        <authorList>
            <person name="Cucini C."/>
            <person name="Boschi S."/>
            <person name="Funari R."/>
            <person name="Cardaioli E."/>
            <person name="Iannotti N."/>
            <person name="Marturano G."/>
            <person name="Paoli F."/>
            <person name="Bruttini M."/>
            <person name="Carapelli A."/>
            <person name="Frati F."/>
            <person name="Nardi F."/>
        </authorList>
    </citation>
    <scope>NUCLEOTIDE SEQUENCE [LARGE SCALE GENOMIC DNA]</scope>
    <source>
        <strain evidence="4">DMR45628</strain>
    </source>
</reference>
<dbReference type="InterPro" id="IPR019407">
    <property type="entry name" value="CTU2"/>
</dbReference>
<dbReference type="AlphaFoldDB" id="A0AAW1KG54"/>
<evidence type="ECO:0000313" key="5">
    <source>
        <dbReference type="Proteomes" id="UP001458880"/>
    </source>
</evidence>
<gene>
    <name evidence="4" type="ORF">QE152_g23181</name>
</gene>
<keyword evidence="1 3" id="KW-0963">Cytoplasm</keyword>
<comment type="function">
    <text evidence="3">Plays a central role in 2-thiolation of mcm(5)S(2)U at tRNA wobble positions of tRNA(Lys), tRNA(Glu) and tRNA(Gln). May act by forming a heterodimer with NCS6/CTU1 that ligates sulfur from thiocarboxylated URM1 onto the uridine of tRNAs at wobble position.</text>
</comment>
<sequence length="380" mass="44375">MCSVGDDYQDEVENYMEKLDIVKVEKTCNKCKEQESNVLLRGKDGYCKSCFLIGTEHKFKAFLGKHRFIRKDDWVLVNYEVGHSITSLLHFLRSGIDVKTPKQLKFKPIILYIERNYHLSIEERRNLLETINRQVKEFNFDIYFVSFLNEDDLDQINKICNDKVTPTIRTELYKQFERRLLVDCAKALGCRHVFACDLAVDVASQILTNVSLGRGSYLQMDIGICDSRDDNVNIIKPLRFFDIKELVFYNYFNELIPVVIRKEEADPYSSVQNLMVNFVQNLQTNFPSTITTVVKTGDKLSMDKEIFNNRKCELCSLPIEDRNSGLTSAEATDFSHWLSTYRPELETRSPERYNEALVRFERDDSKYCFSCSKIAEFLIK</sequence>
<dbReference type="GO" id="GO:0016779">
    <property type="term" value="F:nucleotidyltransferase activity"/>
    <property type="evidence" value="ECO:0007669"/>
    <property type="project" value="UniProtKB-UniRule"/>
</dbReference>
<dbReference type="Gene3D" id="3.40.50.620">
    <property type="entry name" value="HUPs"/>
    <property type="match status" value="1"/>
</dbReference>
<dbReference type="GO" id="GO:0002143">
    <property type="term" value="P:tRNA wobble position uridine thiolation"/>
    <property type="evidence" value="ECO:0007669"/>
    <property type="project" value="TreeGrafter"/>
</dbReference>
<dbReference type="GO" id="GO:0005829">
    <property type="term" value="C:cytosol"/>
    <property type="evidence" value="ECO:0007669"/>
    <property type="project" value="TreeGrafter"/>
</dbReference>
<dbReference type="InterPro" id="IPR014729">
    <property type="entry name" value="Rossmann-like_a/b/a_fold"/>
</dbReference>
<keyword evidence="5" id="KW-1185">Reference proteome</keyword>